<comment type="caution">
    <text evidence="1">The sequence shown here is derived from an EMBL/GenBank/DDBJ whole genome shotgun (WGS) entry which is preliminary data.</text>
</comment>
<sequence length="54" mass="6350">MTKQGRCEMCGEDAIEHYRWELRHPDSKAKYVFCSVLCVGRWAKKQLEGMCVEL</sequence>
<dbReference type="EMBL" id="LAZR01009779">
    <property type="protein sequence ID" value="KKM70636.1"/>
    <property type="molecule type" value="Genomic_DNA"/>
</dbReference>
<gene>
    <name evidence="1" type="ORF">LCGC14_1438660</name>
</gene>
<reference evidence="1" key="1">
    <citation type="journal article" date="2015" name="Nature">
        <title>Complex archaea that bridge the gap between prokaryotes and eukaryotes.</title>
        <authorList>
            <person name="Spang A."/>
            <person name="Saw J.H."/>
            <person name="Jorgensen S.L."/>
            <person name="Zaremba-Niedzwiedzka K."/>
            <person name="Martijn J."/>
            <person name="Lind A.E."/>
            <person name="van Eijk R."/>
            <person name="Schleper C."/>
            <person name="Guy L."/>
            <person name="Ettema T.J."/>
        </authorList>
    </citation>
    <scope>NUCLEOTIDE SEQUENCE</scope>
</reference>
<proteinExistence type="predicted"/>
<evidence type="ECO:0000313" key="1">
    <source>
        <dbReference type="EMBL" id="KKM70636.1"/>
    </source>
</evidence>
<accession>A0A0F9K7I0</accession>
<protein>
    <submittedName>
        <fullName evidence="1">Uncharacterized protein</fullName>
    </submittedName>
</protein>
<dbReference type="AlphaFoldDB" id="A0A0F9K7I0"/>
<organism evidence="1">
    <name type="scientific">marine sediment metagenome</name>
    <dbReference type="NCBI Taxonomy" id="412755"/>
    <lineage>
        <taxon>unclassified sequences</taxon>
        <taxon>metagenomes</taxon>
        <taxon>ecological metagenomes</taxon>
    </lineage>
</organism>
<name>A0A0F9K7I0_9ZZZZ</name>